<gene>
    <name evidence="2" type="ORF">HJG60_009164</name>
</gene>
<name>A0A833YPJ0_9CHIR</name>
<feature type="region of interest" description="Disordered" evidence="1">
    <location>
        <begin position="1"/>
        <end position="23"/>
    </location>
</feature>
<dbReference type="AlphaFoldDB" id="A0A833YPJ0"/>
<evidence type="ECO:0000313" key="3">
    <source>
        <dbReference type="Proteomes" id="UP000664940"/>
    </source>
</evidence>
<comment type="caution">
    <text evidence="2">The sequence shown here is derived from an EMBL/GenBank/DDBJ whole genome shotgun (WGS) entry which is preliminary data.</text>
</comment>
<reference evidence="2 3" key="1">
    <citation type="journal article" date="2020" name="Nature">
        <title>Six reference-quality genomes reveal evolution of bat adaptations.</title>
        <authorList>
            <person name="Jebb D."/>
            <person name="Huang Z."/>
            <person name="Pippel M."/>
            <person name="Hughes G.M."/>
            <person name="Lavrichenko K."/>
            <person name="Devanna P."/>
            <person name="Winkler S."/>
            <person name="Jermiin L.S."/>
            <person name="Skirmuntt E.C."/>
            <person name="Katzourakis A."/>
            <person name="Burkitt-Gray L."/>
            <person name="Ray D.A."/>
            <person name="Sullivan K.A.M."/>
            <person name="Roscito J.G."/>
            <person name="Kirilenko B.M."/>
            <person name="Davalos L.M."/>
            <person name="Corthals A.P."/>
            <person name="Power M.L."/>
            <person name="Jones G."/>
            <person name="Ransome R.D."/>
            <person name="Dechmann D.K.N."/>
            <person name="Locatelli A.G."/>
            <person name="Puechmaille S.J."/>
            <person name="Fedrigo O."/>
            <person name="Jarvis E.D."/>
            <person name="Hiller M."/>
            <person name="Vernes S.C."/>
            <person name="Myers E.W."/>
            <person name="Teeling E.C."/>
        </authorList>
    </citation>
    <scope>NUCLEOTIDE SEQUENCE [LARGE SCALE GENOMIC DNA]</scope>
    <source>
        <strain evidence="2">Bat1K_MPI-CBG_1</strain>
    </source>
</reference>
<accession>A0A833YPJ0</accession>
<evidence type="ECO:0000313" key="2">
    <source>
        <dbReference type="EMBL" id="KAF6078314.1"/>
    </source>
</evidence>
<organism evidence="2 3">
    <name type="scientific">Phyllostomus discolor</name>
    <name type="common">pale spear-nosed bat</name>
    <dbReference type="NCBI Taxonomy" id="89673"/>
    <lineage>
        <taxon>Eukaryota</taxon>
        <taxon>Metazoa</taxon>
        <taxon>Chordata</taxon>
        <taxon>Craniata</taxon>
        <taxon>Vertebrata</taxon>
        <taxon>Euteleostomi</taxon>
        <taxon>Mammalia</taxon>
        <taxon>Eutheria</taxon>
        <taxon>Laurasiatheria</taxon>
        <taxon>Chiroptera</taxon>
        <taxon>Yangochiroptera</taxon>
        <taxon>Phyllostomidae</taxon>
        <taxon>Phyllostominae</taxon>
        <taxon>Phyllostomus</taxon>
    </lineage>
</organism>
<proteinExistence type="predicted"/>
<dbReference type="EMBL" id="JABVXQ010000014">
    <property type="protein sequence ID" value="KAF6078314.1"/>
    <property type="molecule type" value="Genomic_DNA"/>
</dbReference>
<evidence type="ECO:0000256" key="1">
    <source>
        <dbReference type="SAM" id="MobiDB-lite"/>
    </source>
</evidence>
<dbReference type="Proteomes" id="UP000664940">
    <property type="component" value="Unassembled WGS sequence"/>
</dbReference>
<protein>
    <submittedName>
        <fullName evidence="2">Uncharacterized protein</fullName>
    </submittedName>
</protein>
<sequence>MCPRPAPRSRQGQGRGSVWSSGRSAVPGAWLTAGIRATHGHFPDLRASRSKTCLTWRYWAFRQVLGTRGWSGHSSGVREHVARCEHGCGTATFSHDGLCKPSPQTRPITRQPQRLCPWGEGERMLGLVGAVLSGEWHPQYERSRRAGPRLERR</sequence>